<evidence type="ECO:0000313" key="3">
    <source>
        <dbReference type="Proteomes" id="UP000467201"/>
    </source>
</evidence>
<organism evidence="2 3">
    <name type="scientific">Mycolicibacterium doricum</name>
    <dbReference type="NCBI Taxonomy" id="126673"/>
    <lineage>
        <taxon>Bacteria</taxon>
        <taxon>Bacillati</taxon>
        <taxon>Actinomycetota</taxon>
        <taxon>Actinomycetes</taxon>
        <taxon>Mycobacteriales</taxon>
        <taxon>Mycobacteriaceae</taxon>
        <taxon>Mycolicibacterium</taxon>
    </lineage>
</organism>
<dbReference type="EMBL" id="AP022605">
    <property type="protein sequence ID" value="BBZ07255.1"/>
    <property type="molecule type" value="Genomic_DNA"/>
</dbReference>
<evidence type="ECO:0000313" key="2">
    <source>
        <dbReference type="EMBL" id="BBZ07255.1"/>
    </source>
</evidence>
<accession>A0A7I7VS89</accession>
<dbReference type="Proteomes" id="UP000467201">
    <property type="component" value="Chromosome"/>
</dbReference>
<gene>
    <name evidence="2" type="ORF">MDOR_14240</name>
</gene>
<sequence>MLQASSGIWSSIAFSRMRFSATNGTSDRDPAAPRRRHPGGADLEDFPQPPGVFDLVARHSPFGRQ</sequence>
<dbReference type="KEGG" id="mdr:MDOR_14240"/>
<feature type="region of interest" description="Disordered" evidence="1">
    <location>
        <begin position="20"/>
        <end position="65"/>
    </location>
</feature>
<evidence type="ECO:0000256" key="1">
    <source>
        <dbReference type="SAM" id="MobiDB-lite"/>
    </source>
</evidence>
<dbReference type="AlphaFoldDB" id="A0A7I7VS89"/>
<proteinExistence type="predicted"/>
<protein>
    <submittedName>
        <fullName evidence="2">Uncharacterized protein</fullName>
    </submittedName>
</protein>
<name>A0A7I7VS89_9MYCO</name>
<reference evidence="2 3" key="1">
    <citation type="journal article" date="2019" name="Emerg. Microbes Infect.">
        <title>Comprehensive subspecies identification of 175 nontuberculous mycobacteria species based on 7547 genomic profiles.</title>
        <authorList>
            <person name="Matsumoto Y."/>
            <person name="Kinjo T."/>
            <person name="Motooka D."/>
            <person name="Nabeya D."/>
            <person name="Jung N."/>
            <person name="Uechi K."/>
            <person name="Horii T."/>
            <person name="Iida T."/>
            <person name="Fujita J."/>
            <person name="Nakamura S."/>
        </authorList>
    </citation>
    <scope>NUCLEOTIDE SEQUENCE [LARGE SCALE GENOMIC DNA]</scope>
    <source>
        <strain evidence="2 3">JCM 12405</strain>
    </source>
</reference>